<dbReference type="RefSeq" id="WP_132166386.1">
    <property type="nucleotide sequence ID" value="NZ_SMKX01000014.1"/>
</dbReference>
<accession>A0A4R4ZT72</accession>
<reference evidence="2 3" key="1">
    <citation type="submission" date="2019-03" db="EMBL/GenBank/DDBJ databases">
        <title>Draft genome sequences of novel Actinobacteria.</title>
        <authorList>
            <person name="Sahin N."/>
            <person name="Ay H."/>
            <person name="Saygin H."/>
        </authorList>
    </citation>
    <scope>NUCLEOTIDE SEQUENCE [LARGE SCALE GENOMIC DNA]</scope>
    <source>
        <strain evidence="2 3">JCM 13523</strain>
    </source>
</reference>
<comment type="caution">
    <text evidence="2">The sequence shown here is derived from an EMBL/GenBank/DDBJ whole genome shotgun (WGS) entry which is preliminary data.</text>
</comment>
<organism evidence="2 3">
    <name type="scientific">Kribbella antibiotica</name>
    <dbReference type="NCBI Taxonomy" id="190195"/>
    <lineage>
        <taxon>Bacteria</taxon>
        <taxon>Bacillati</taxon>
        <taxon>Actinomycetota</taxon>
        <taxon>Actinomycetes</taxon>
        <taxon>Propionibacteriales</taxon>
        <taxon>Kribbellaceae</taxon>
        <taxon>Kribbella</taxon>
    </lineage>
</organism>
<feature type="region of interest" description="Disordered" evidence="1">
    <location>
        <begin position="1"/>
        <end position="65"/>
    </location>
</feature>
<dbReference type="AlphaFoldDB" id="A0A4R4ZT72"/>
<keyword evidence="3" id="KW-1185">Reference proteome</keyword>
<name>A0A4R4ZT72_9ACTN</name>
<feature type="compositionally biased region" description="Basic and acidic residues" evidence="1">
    <location>
        <begin position="94"/>
        <end position="114"/>
    </location>
</feature>
<dbReference type="Proteomes" id="UP000295124">
    <property type="component" value="Unassembled WGS sequence"/>
</dbReference>
<evidence type="ECO:0000256" key="1">
    <source>
        <dbReference type="SAM" id="MobiDB-lite"/>
    </source>
</evidence>
<proteinExistence type="predicted"/>
<feature type="compositionally biased region" description="Acidic residues" evidence="1">
    <location>
        <begin position="115"/>
        <end position="125"/>
    </location>
</feature>
<evidence type="ECO:0000313" key="2">
    <source>
        <dbReference type="EMBL" id="TDD61486.1"/>
    </source>
</evidence>
<evidence type="ECO:0000313" key="3">
    <source>
        <dbReference type="Proteomes" id="UP000295124"/>
    </source>
</evidence>
<gene>
    <name evidence="2" type="ORF">E1263_07215</name>
</gene>
<feature type="region of interest" description="Disordered" evidence="1">
    <location>
        <begin position="87"/>
        <end position="125"/>
    </location>
</feature>
<dbReference type="EMBL" id="SMKX01000014">
    <property type="protein sequence ID" value="TDD61486.1"/>
    <property type="molecule type" value="Genomic_DNA"/>
</dbReference>
<dbReference type="OrthoDB" id="3834365at2"/>
<protein>
    <submittedName>
        <fullName evidence="2">Uncharacterized protein</fullName>
    </submittedName>
</protein>
<sequence>MDERPTPSERPDDAGVREAALESREKAVEAKESAQAGREEETRAILEAADARDAQADKRDAVADERDKAASLQSFLRDVDFAPAHQARLSAGMDRSDSKGDRTSAADDRFKLAQDDPEPPEPDEA</sequence>